<evidence type="ECO:0000256" key="2">
    <source>
        <dbReference type="SAM" id="MobiDB-lite"/>
    </source>
</evidence>
<accession>A0A8J2MUS3</accession>
<sequence length="656" mass="77785">METDEKDSEMKEKAKKEGEAVEDEEKEERRTEEEAKMAVEKEKKGAEEGETSELPKGKGRKTTAEAWKLHRANSTGDLSDIRDWMKCDGKRRGGGLADARENKVRVISKVSERKKEGLEIMITQGFSKIIERLDEKKEDRRKQFKELKTELSKIERKNAELEKKIERIEAENTAERTASNVKWKEMEGKIEESEKKMDKEMANIKEEMREIKEKMIAEVGEENGVRASTSTYVPRTEEGTRIAEIEAWKESKEKMERRNNLVIFGWNNKGKAERKEVAEFFRDELGMESIEESIEEVRQPGPDKKMLWVKMRRPEDKKKIMERKAKLKGKKIFIENDRTKKEREEQKGLKRRAWVAKNVDEWLAEEEEESELIIGGDWNVRIGREASVEEINNREKRWSEDTVVNRERMGWIVLNGNKGVKEEGRWTFARGDCRTVVDYGVTNAKTWNEIKSIEIGYRLDSDHQPVLVELEGTRESINKRKQKRREETKWVQSWKEEDVYKFEKGEEETVWKETEGEDKWKELKRRVDECCVKRKVRVGEKGKEGWYDEQCRKLKKKLQKGGRKKRYAVTMRKLRTKYRDLKKRKRIRWEEKMEKELKEIKTESDAWEFIRKDMRIRSEITNAFRIEAPPGFYNTVPGTGTRAELNIYRERESGGR</sequence>
<reference evidence="3" key="1">
    <citation type="submission" date="2021-04" db="EMBL/GenBank/DDBJ databases">
        <authorList>
            <person name="Chebbi M.A.C M."/>
        </authorList>
    </citation>
    <scope>NUCLEOTIDE SEQUENCE</scope>
</reference>
<dbReference type="OrthoDB" id="7616539at2759"/>
<dbReference type="InterPro" id="IPR036691">
    <property type="entry name" value="Endo/exonu/phosph_ase_sf"/>
</dbReference>
<evidence type="ECO:0000313" key="4">
    <source>
        <dbReference type="Proteomes" id="UP000786811"/>
    </source>
</evidence>
<evidence type="ECO:0000256" key="1">
    <source>
        <dbReference type="SAM" id="Coils"/>
    </source>
</evidence>
<feature type="compositionally biased region" description="Basic and acidic residues" evidence="2">
    <location>
        <begin position="8"/>
        <end position="19"/>
    </location>
</feature>
<gene>
    <name evidence="3" type="ORF">HICCMSTLAB_LOCUS8302</name>
</gene>
<organism evidence="3 4">
    <name type="scientific">Cotesia congregata</name>
    <name type="common">Parasitoid wasp</name>
    <name type="synonym">Apanteles congregatus</name>
    <dbReference type="NCBI Taxonomy" id="51543"/>
    <lineage>
        <taxon>Eukaryota</taxon>
        <taxon>Metazoa</taxon>
        <taxon>Ecdysozoa</taxon>
        <taxon>Arthropoda</taxon>
        <taxon>Hexapoda</taxon>
        <taxon>Insecta</taxon>
        <taxon>Pterygota</taxon>
        <taxon>Neoptera</taxon>
        <taxon>Endopterygota</taxon>
        <taxon>Hymenoptera</taxon>
        <taxon>Apocrita</taxon>
        <taxon>Ichneumonoidea</taxon>
        <taxon>Braconidae</taxon>
        <taxon>Microgastrinae</taxon>
        <taxon>Cotesia</taxon>
    </lineage>
</organism>
<feature type="coiled-coil region" evidence="1">
    <location>
        <begin position="130"/>
        <end position="214"/>
    </location>
</feature>
<evidence type="ECO:0000313" key="3">
    <source>
        <dbReference type="EMBL" id="CAG5096623.1"/>
    </source>
</evidence>
<proteinExistence type="predicted"/>
<dbReference type="Proteomes" id="UP000786811">
    <property type="component" value="Unassembled WGS sequence"/>
</dbReference>
<keyword evidence="1" id="KW-0175">Coiled coil</keyword>
<comment type="caution">
    <text evidence="3">The sequence shown here is derived from an EMBL/GenBank/DDBJ whole genome shotgun (WGS) entry which is preliminary data.</text>
</comment>
<dbReference type="AlphaFoldDB" id="A0A8J2MUS3"/>
<dbReference type="SUPFAM" id="SSF56219">
    <property type="entry name" value="DNase I-like"/>
    <property type="match status" value="1"/>
</dbReference>
<feature type="region of interest" description="Disordered" evidence="2">
    <location>
        <begin position="1"/>
        <end position="66"/>
    </location>
</feature>
<name>A0A8J2MUS3_COTCN</name>
<dbReference type="EMBL" id="CAJNRD030001121">
    <property type="protein sequence ID" value="CAG5096623.1"/>
    <property type="molecule type" value="Genomic_DNA"/>
</dbReference>
<dbReference type="Gene3D" id="3.60.10.10">
    <property type="entry name" value="Endonuclease/exonuclease/phosphatase"/>
    <property type="match status" value="1"/>
</dbReference>
<keyword evidence="4" id="KW-1185">Reference proteome</keyword>
<protein>
    <submittedName>
        <fullName evidence="3">Uncharacterized protein</fullName>
    </submittedName>
</protein>
<feature type="compositionally biased region" description="Basic and acidic residues" evidence="2">
    <location>
        <begin position="27"/>
        <end position="47"/>
    </location>
</feature>